<keyword evidence="1" id="KW-0677">Repeat</keyword>
<dbReference type="PANTHER" id="PTHR30619">
    <property type="entry name" value="DNA INTERNALIZATION/COMPETENCE PROTEIN COMEC/REC2"/>
    <property type="match status" value="1"/>
</dbReference>
<dbReference type="SUPFAM" id="SSF69360">
    <property type="entry name" value="Cell wall binding repeat"/>
    <property type="match status" value="1"/>
</dbReference>
<keyword evidence="4" id="KW-1185">Reference proteome</keyword>
<evidence type="ECO:0000256" key="1">
    <source>
        <dbReference type="ARBA" id="ARBA00022737"/>
    </source>
</evidence>
<organism evidence="3 4">
    <name type="scientific">Clostridium chromiireducens</name>
    <dbReference type="NCBI Taxonomy" id="225345"/>
    <lineage>
        <taxon>Bacteria</taxon>
        <taxon>Bacillati</taxon>
        <taxon>Bacillota</taxon>
        <taxon>Clostridia</taxon>
        <taxon>Eubacteriales</taxon>
        <taxon>Clostridiaceae</taxon>
        <taxon>Clostridium</taxon>
    </lineage>
</organism>
<dbReference type="InterPro" id="IPR052159">
    <property type="entry name" value="Competence_DNA_uptake"/>
</dbReference>
<dbReference type="Pfam" id="PF00753">
    <property type="entry name" value="Lactamase_B"/>
    <property type="match status" value="1"/>
</dbReference>
<dbReference type="CDD" id="cd07731">
    <property type="entry name" value="ComA-like_MBL-fold"/>
    <property type="match status" value="1"/>
</dbReference>
<dbReference type="STRING" id="225345.CLCHR_15410"/>
<dbReference type="InterPro" id="IPR018337">
    <property type="entry name" value="Cell_wall/Cho-bd_repeat"/>
</dbReference>
<dbReference type="SUPFAM" id="SSF56281">
    <property type="entry name" value="Metallo-hydrolase/oxidoreductase"/>
    <property type="match status" value="1"/>
</dbReference>
<dbReference type="PANTHER" id="PTHR30619:SF7">
    <property type="entry name" value="BETA-LACTAMASE DOMAIN PROTEIN"/>
    <property type="match status" value="1"/>
</dbReference>
<comment type="caution">
    <text evidence="3">The sequence shown here is derived from an EMBL/GenBank/DDBJ whole genome shotgun (WGS) entry which is preliminary data.</text>
</comment>
<dbReference type="InterPro" id="IPR036866">
    <property type="entry name" value="RibonucZ/Hydroxyglut_hydro"/>
</dbReference>
<dbReference type="Proteomes" id="UP000191056">
    <property type="component" value="Unassembled WGS sequence"/>
</dbReference>
<evidence type="ECO:0000313" key="3">
    <source>
        <dbReference type="EMBL" id="OPJ63726.1"/>
    </source>
</evidence>
<dbReference type="EMBL" id="MZGT01000016">
    <property type="protein sequence ID" value="OPJ63726.1"/>
    <property type="molecule type" value="Genomic_DNA"/>
</dbReference>
<gene>
    <name evidence="3" type="ORF">CLCHR_15410</name>
</gene>
<dbReference type="SMART" id="SM00849">
    <property type="entry name" value="Lactamase_B"/>
    <property type="match status" value="1"/>
</dbReference>
<name>A0A1V4IUW5_9CLOT</name>
<feature type="domain" description="Metallo-beta-lactamase" evidence="2">
    <location>
        <begin position="140"/>
        <end position="374"/>
    </location>
</feature>
<dbReference type="Gene3D" id="3.60.15.10">
    <property type="entry name" value="Ribonuclease Z/Hydroxyacylglutathione hydrolase-like"/>
    <property type="match status" value="1"/>
</dbReference>
<sequence length="425" mass="48563">MQKSIVKIPKLIPIMLALCFLSIGVDSYLKKDFINSHGGFTFTKTFINNNWYCFDETGRLQTGIYEHNNKKYYSSSDGVMAANQWITIDNKKYYVKADSSLAVGNIIINGKMESFDDSGEYKGSVEMTDNLFIKFLSVGDADCIYIKLPNGEKVLIDTGEFKNSGKIVSFLKEQDLKNDNGKPLIDYVILTHPHGDHMGGLITILNNFNIKKVYLPNIPETKDWYAGMDLTKETPYIIEALRKDYDMYKGIADYINKNKIKTATIEKKQFIDENNILQFIQSDKEFEPKPLRGESLLDYWNDRSAIIYLNYGDLQVLFTGDMEWRSEKDFTENKLLNRSDVDVLKVPHHGYDTSSTIDFVRYVKPSFGVISRSAESINGDSFKNKNISKNSAYTNLISSGVNIYETSEKDGVSIYATEKNWNIEN</sequence>
<dbReference type="RefSeq" id="WP_079439108.1">
    <property type="nucleotide sequence ID" value="NZ_MZGT01000016.1"/>
</dbReference>
<evidence type="ECO:0000259" key="2">
    <source>
        <dbReference type="SMART" id="SM00849"/>
    </source>
</evidence>
<reference evidence="3 4" key="1">
    <citation type="submission" date="2017-03" db="EMBL/GenBank/DDBJ databases">
        <title>Genome sequence of Clostridium chromiireducens DSM 23318.</title>
        <authorList>
            <person name="Poehlein A."/>
            <person name="Daniel R."/>
        </authorList>
    </citation>
    <scope>NUCLEOTIDE SEQUENCE [LARGE SCALE GENOMIC DNA]</scope>
    <source>
        <strain evidence="3 4">DSM 23318</strain>
    </source>
</reference>
<protein>
    <submittedName>
        <fullName evidence="3">ComEC family competence protein</fullName>
    </submittedName>
</protein>
<accession>A0A1V4IUW5</accession>
<dbReference type="InterPro" id="IPR035681">
    <property type="entry name" value="ComA-like_MBL"/>
</dbReference>
<dbReference type="OrthoDB" id="9761531at2"/>
<dbReference type="AlphaFoldDB" id="A0A1V4IUW5"/>
<dbReference type="InterPro" id="IPR001279">
    <property type="entry name" value="Metallo-B-lactamas"/>
</dbReference>
<proteinExistence type="predicted"/>
<evidence type="ECO:0000313" key="4">
    <source>
        <dbReference type="Proteomes" id="UP000191056"/>
    </source>
</evidence>
<dbReference type="Gene3D" id="2.10.270.10">
    <property type="entry name" value="Cholin Binding"/>
    <property type="match status" value="1"/>
</dbReference>
<dbReference type="Pfam" id="PF01473">
    <property type="entry name" value="Choline_bind_1"/>
    <property type="match status" value="2"/>
</dbReference>